<evidence type="ECO:0000313" key="2">
    <source>
        <dbReference type="EMBL" id="WAH35073.1"/>
    </source>
</evidence>
<dbReference type="RefSeq" id="WP_268041927.1">
    <property type="nucleotide sequence ID" value="NZ_CP104064.1"/>
</dbReference>
<gene>
    <name evidence="2" type="ORF">NZD86_12115</name>
</gene>
<keyword evidence="1" id="KW-0472">Membrane</keyword>
<evidence type="ECO:0000313" key="3">
    <source>
        <dbReference type="Proteomes" id="UP001164803"/>
    </source>
</evidence>
<protein>
    <submittedName>
        <fullName evidence="2">Uncharacterized protein</fullName>
    </submittedName>
</protein>
<name>A0ABY6YXW4_9BACL</name>
<sequence>MSDVVSLIVPALLWSLGNPAALTAIGTGLGISVKVVGGIIVGATIAHIALGE</sequence>
<dbReference type="EMBL" id="CP104064">
    <property type="protein sequence ID" value="WAH35073.1"/>
    <property type="molecule type" value="Genomic_DNA"/>
</dbReference>
<proteinExistence type="predicted"/>
<keyword evidence="1" id="KW-1133">Transmembrane helix</keyword>
<dbReference type="Proteomes" id="UP001164803">
    <property type="component" value="Chromosome"/>
</dbReference>
<keyword evidence="3" id="KW-1185">Reference proteome</keyword>
<keyword evidence="1" id="KW-0812">Transmembrane</keyword>
<reference evidence="2" key="1">
    <citation type="submission" date="2022-08" db="EMBL/GenBank/DDBJ databases">
        <title>Alicyclobacillus dauci DSM2870, complete genome.</title>
        <authorList>
            <person name="Wang Q."/>
            <person name="Cai R."/>
            <person name="Wang Z."/>
        </authorList>
    </citation>
    <scope>NUCLEOTIDE SEQUENCE</scope>
    <source>
        <strain evidence="2">DSM 28700</strain>
    </source>
</reference>
<feature type="transmembrane region" description="Helical" evidence="1">
    <location>
        <begin position="29"/>
        <end position="50"/>
    </location>
</feature>
<organism evidence="2 3">
    <name type="scientific">Alicyclobacillus dauci</name>
    <dbReference type="NCBI Taxonomy" id="1475485"/>
    <lineage>
        <taxon>Bacteria</taxon>
        <taxon>Bacillati</taxon>
        <taxon>Bacillota</taxon>
        <taxon>Bacilli</taxon>
        <taxon>Bacillales</taxon>
        <taxon>Alicyclobacillaceae</taxon>
        <taxon>Alicyclobacillus</taxon>
    </lineage>
</organism>
<accession>A0ABY6YXW4</accession>
<evidence type="ECO:0000256" key="1">
    <source>
        <dbReference type="SAM" id="Phobius"/>
    </source>
</evidence>